<gene>
    <name evidence="1" type="ORF">Pla22_46200</name>
</gene>
<dbReference type="Proteomes" id="UP000316598">
    <property type="component" value="Unassembled WGS sequence"/>
</dbReference>
<proteinExistence type="predicted"/>
<keyword evidence="2" id="KW-1185">Reference proteome</keyword>
<sequence>MFLKEVSKWIYAVLANGVNTVSMSAGLCNCGGHPHSLRQLSL</sequence>
<comment type="caution">
    <text evidence="1">The sequence shown here is derived from an EMBL/GenBank/DDBJ whole genome shotgun (WGS) entry which is preliminary data.</text>
</comment>
<name>A0A5C5WF84_9BACT</name>
<dbReference type="EMBL" id="SJPI01000003">
    <property type="protein sequence ID" value="TWT49424.1"/>
    <property type="molecule type" value="Genomic_DNA"/>
</dbReference>
<accession>A0A5C5WF84</accession>
<organism evidence="1 2">
    <name type="scientific">Rubripirellula amarantea</name>
    <dbReference type="NCBI Taxonomy" id="2527999"/>
    <lineage>
        <taxon>Bacteria</taxon>
        <taxon>Pseudomonadati</taxon>
        <taxon>Planctomycetota</taxon>
        <taxon>Planctomycetia</taxon>
        <taxon>Pirellulales</taxon>
        <taxon>Pirellulaceae</taxon>
        <taxon>Rubripirellula</taxon>
    </lineage>
</organism>
<evidence type="ECO:0000313" key="1">
    <source>
        <dbReference type="EMBL" id="TWT49424.1"/>
    </source>
</evidence>
<protein>
    <submittedName>
        <fullName evidence="1">Uncharacterized protein</fullName>
    </submittedName>
</protein>
<evidence type="ECO:0000313" key="2">
    <source>
        <dbReference type="Proteomes" id="UP000316598"/>
    </source>
</evidence>
<reference evidence="1 2" key="1">
    <citation type="submission" date="2019-02" db="EMBL/GenBank/DDBJ databases">
        <title>Deep-cultivation of Planctomycetes and their phenomic and genomic characterization uncovers novel biology.</title>
        <authorList>
            <person name="Wiegand S."/>
            <person name="Jogler M."/>
            <person name="Boedeker C."/>
            <person name="Pinto D."/>
            <person name="Vollmers J."/>
            <person name="Rivas-Marin E."/>
            <person name="Kohn T."/>
            <person name="Peeters S.H."/>
            <person name="Heuer A."/>
            <person name="Rast P."/>
            <person name="Oberbeckmann S."/>
            <person name="Bunk B."/>
            <person name="Jeske O."/>
            <person name="Meyerdierks A."/>
            <person name="Storesund J.E."/>
            <person name="Kallscheuer N."/>
            <person name="Luecker S."/>
            <person name="Lage O.M."/>
            <person name="Pohl T."/>
            <person name="Merkel B.J."/>
            <person name="Hornburger P."/>
            <person name="Mueller R.-W."/>
            <person name="Bruemmer F."/>
            <person name="Labrenz M."/>
            <person name="Spormann A.M."/>
            <person name="Op Den Camp H."/>
            <person name="Overmann J."/>
            <person name="Amann R."/>
            <person name="Jetten M.S.M."/>
            <person name="Mascher T."/>
            <person name="Medema M.H."/>
            <person name="Devos D.P."/>
            <person name="Kaster A.-K."/>
            <person name="Ovreas L."/>
            <person name="Rohde M."/>
            <person name="Galperin M.Y."/>
            <person name="Jogler C."/>
        </authorList>
    </citation>
    <scope>NUCLEOTIDE SEQUENCE [LARGE SCALE GENOMIC DNA]</scope>
    <source>
        <strain evidence="1 2">Pla22</strain>
    </source>
</reference>
<dbReference type="AlphaFoldDB" id="A0A5C5WF84"/>